<dbReference type="EMBL" id="LAZR01000271">
    <property type="protein sequence ID" value="KKN77906.1"/>
    <property type="molecule type" value="Genomic_DNA"/>
</dbReference>
<dbReference type="InterPro" id="IPR010781">
    <property type="entry name" value="DUF1376"/>
</dbReference>
<feature type="region of interest" description="Disordered" evidence="1">
    <location>
        <begin position="218"/>
        <end position="247"/>
    </location>
</feature>
<feature type="region of interest" description="Disordered" evidence="1">
    <location>
        <begin position="101"/>
        <end position="149"/>
    </location>
</feature>
<accession>A0A0F9VWS3</accession>
<sequence length="247" mass="28037">MAQFPSLPLWTDAYLADTGHLTDAEHGVYLQLLMMMWRTPECRVPNDDKWLARHFRRTVEEVAQTVRPVIAEFCKNDGNWIAQGRLKDEWNYCRRQSKSQSGRAKSRWRKEKSICPGDAARHDVGNAPYPSPSLEDSPNGESPPIAPQNGKDIEAAFEEWWFQVLRKTGKKKAKGLYIGVIKRGEATTDVLMAGMLRYNASDTVSKGYIVYPSTWITQGRWDDQPDPPPPAPTSPTLEAIRSFRDDA</sequence>
<organism evidence="2">
    <name type="scientific">marine sediment metagenome</name>
    <dbReference type="NCBI Taxonomy" id="412755"/>
    <lineage>
        <taxon>unclassified sequences</taxon>
        <taxon>metagenomes</taxon>
        <taxon>ecological metagenomes</taxon>
    </lineage>
</organism>
<reference evidence="2" key="1">
    <citation type="journal article" date="2015" name="Nature">
        <title>Complex archaea that bridge the gap between prokaryotes and eukaryotes.</title>
        <authorList>
            <person name="Spang A."/>
            <person name="Saw J.H."/>
            <person name="Jorgensen S.L."/>
            <person name="Zaremba-Niedzwiedzka K."/>
            <person name="Martijn J."/>
            <person name="Lind A.E."/>
            <person name="van Eijk R."/>
            <person name="Schleper C."/>
            <person name="Guy L."/>
            <person name="Ettema T.J."/>
        </authorList>
    </citation>
    <scope>NUCLEOTIDE SEQUENCE</scope>
</reference>
<protein>
    <recommendedName>
        <fullName evidence="3">DUF1376 domain-containing protein</fullName>
    </recommendedName>
</protein>
<name>A0A0F9VWS3_9ZZZZ</name>
<dbReference type="AlphaFoldDB" id="A0A0F9VWS3"/>
<comment type="caution">
    <text evidence="2">The sequence shown here is derived from an EMBL/GenBank/DDBJ whole genome shotgun (WGS) entry which is preliminary data.</text>
</comment>
<evidence type="ECO:0000313" key="2">
    <source>
        <dbReference type="EMBL" id="KKN77906.1"/>
    </source>
</evidence>
<evidence type="ECO:0008006" key="3">
    <source>
        <dbReference type="Google" id="ProtNLM"/>
    </source>
</evidence>
<gene>
    <name evidence="2" type="ORF">LCGC14_0354710</name>
</gene>
<dbReference type="Pfam" id="PF07120">
    <property type="entry name" value="DUF1376"/>
    <property type="match status" value="1"/>
</dbReference>
<proteinExistence type="predicted"/>
<evidence type="ECO:0000256" key="1">
    <source>
        <dbReference type="SAM" id="MobiDB-lite"/>
    </source>
</evidence>